<feature type="region of interest" description="Disordered" evidence="1">
    <location>
        <begin position="124"/>
        <end position="156"/>
    </location>
</feature>
<proteinExistence type="predicted"/>
<gene>
    <name evidence="2" type="ORF">HPT30_22090</name>
</gene>
<organism evidence="2 3">
    <name type="scientific">Paenibacillus agri</name>
    <dbReference type="NCBI Taxonomy" id="2744309"/>
    <lineage>
        <taxon>Bacteria</taxon>
        <taxon>Bacillati</taxon>
        <taxon>Bacillota</taxon>
        <taxon>Bacilli</taxon>
        <taxon>Bacillales</taxon>
        <taxon>Paenibacillaceae</taxon>
        <taxon>Paenibacillus</taxon>
    </lineage>
</organism>
<dbReference type="Proteomes" id="UP000564806">
    <property type="component" value="Unassembled WGS sequence"/>
</dbReference>
<reference evidence="2" key="1">
    <citation type="submission" date="2020-06" db="EMBL/GenBank/DDBJ databases">
        <title>Paenibacillus sp. nov., isolated from soil.</title>
        <authorList>
            <person name="Seo Y.L."/>
        </authorList>
    </citation>
    <scope>NUCLEOTIDE SEQUENCE [LARGE SCALE GENOMIC DNA]</scope>
    <source>
        <strain evidence="2">JW14</strain>
    </source>
</reference>
<dbReference type="EMBL" id="JABWCS010000217">
    <property type="protein sequence ID" value="NUU63046.1"/>
    <property type="molecule type" value="Genomic_DNA"/>
</dbReference>
<evidence type="ECO:0000256" key="1">
    <source>
        <dbReference type="SAM" id="MobiDB-lite"/>
    </source>
</evidence>
<evidence type="ECO:0000313" key="2">
    <source>
        <dbReference type="EMBL" id="NUU63046.1"/>
    </source>
</evidence>
<evidence type="ECO:0000313" key="3">
    <source>
        <dbReference type="Proteomes" id="UP000564806"/>
    </source>
</evidence>
<feature type="compositionally biased region" description="Basic and acidic residues" evidence="1">
    <location>
        <begin position="124"/>
        <end position="146"/>
    </location>
</feature>
<protein>
    <submittedName>
        <fullName evidence="2">Uncharacterized protein</fullName>
    </submittedName>
</protein>
<dbReference type="AlphaFoldDB" id="A0A850ERB1"/>
<dbReference type="RefSeq" id="WP_175373476.1">
    <property type="nucleotide sequence ID" value="NZ_JABWCS010000217.1"/>
</dbReference>
<keyword evidence="3" id="KW-1185">Reference proteome</keyword>
<comment type="caution">
    <text evidence="2">The sequence shown here is derived from an EMBL/GenBank/DDBJ whole genome shotgun (WGS) entry which is preliminary data.</text>
</comment>
<accession>A0A850ERB1</accession>
<sequence length="156" mass="17709">MKEDFHTNISMRQKLLEFLDRTFNYDSRTYLLAVSARGNTGDGAALESYWKLRVALTYRENDTAVNPYWDGTELDIAWCRNIIRLVNEAALIDEPPIIEGSPNALALEWVSEIATPLWVSDEAREAAAKNDDEATRVEEHSVRNNSEDPFADLSSK</sequence>
<name>A0A850ERB1_9BACL</name>